<evidence type="ECO:0000313" key="1">
    <source>
        <dbReference type="EMBL" id="ETJ40823.1"/>
    </source>
</evidence>
<sequence>MINPVIIEFSHNNYSKELYINVS</sequence>
<gene>
    <name evidence="1" type="ORF">Q604_UNBC05254G0001</name>
</gene>
<dbReference type="EMBL" id="AZMM01005254">
    <property type="protein sequence ID" value="ETJ40823.1"/>
    <property type="molecule type" value="Genomic_DNA"/>
</dbReference>
<name>W1YE70_9ZZZZ</name>
<dbReference type="AlphaFoldDB" id="W1YE70"/>
<accession>W1YE70</accession>
<proteinExistence type="predicted"/>
<reference evidence="1" key="1">
    <citation type="submission" date="2013-12" db="EMBL/GenBank/DDBJ databases">
        <title>A Varibaculum cambriense genome reconstructed from a premature infant gut community with otherwise low bacterial novelty that shifts toward anaerobic metabolism during the third week of life.</title>
        <authorList>
            <person name="Brown C.T."/>
            <person name="Sharon I."/>
            <person name="Thomas B.C."/>
            <person name="Castelle C.J."/>
            <person name="Morowitz M.J."/>
            <person name="Banfield J.F."/>
        </authorList>
    </citation>
    <scope>NUCLEOTIDE SEQUENCE</scope>
</reference>
<feature type="non-terminal residue" evidence="1">
    <location>
        <position position="23"/>
    </location>
</feature>
<protein>
    <submittedName>
        <fullName evidence="1">Uncharacterized protein</fullName>
    </submittedName>
</protein>
<comment type="caution">
    <text evidence="1">The sequence shown here is derived from an EMBL/GenBank/DDBJ whole genome shotgun (WGS) entry which is preliminary data.</text>
</comment>
<organism evidence="1">
    <name type="scientific">human gut metagenome</name>
    <dbReference type="NCBI Taxonomy" id="408170"/>
    <lineage>
        <taxon>unclassified sequences</taxon>
        <taxon>metagenomes</taxon>
        <taxon>organismal metagenomes</taxon>
    </lineage>
</organism>